<dbReference type="Proteomes" id="UP000053593">
    <property type="component" value="Unassembled WGS sequence"/>
</dbReference>
<evidence type="ECO:0000313" key="2">
    <source>
        <dbReference type="EMBL" id="KIK58281.1"/>
    </source>
</evidence>
<keyword evidence="3" id="KW-1185">Reference proteome</keyword>
<reference evidence="2 3" key="1">
    <citation type="submission" date="2014-04" db="EMBL/GenBank/DDBJ databases">
        <title>Evolutionary Origins and Diversification of the Mycorrhizal Mutualists.</title>
        <authorList>
            <consortium name="DOE Joint Genome Institute"/>
            <consortium name="Mycorrhizal Genomics Consortium"/>
            <person name="Kohler A."/>
            <person name="Kuo A."/>
            <person name="Nagy L.G."/>
            <person name="Floudas D."/>
            <person name="Copeland A."/>
            <person name="Barry K.W."/>
            <person name="Cichocki N."/>
            <person name="Veneault-Fourrey C."/>
            <person name="LaButti K."/>
            <person name="Lindquist E.A."/>
            <person name="Lipzen A."/>
            <person name="Lundell T."/>
            <person name="Morin E."/>
            <person name="Murat C."/>
            <person name="Riley R."/>
            <person name="Ohm R."/>
            <person name="Sun H."/>
            <person name="Tunlid A."/>
            <person name="Henrissat B."/>
            <person name="Grigoriev I.V."/>
            <person name="Hibbett D.S."/>
            <person name="Martin F."/>
        </authorList>
    </citation>
    <scope>NUCLEOTIDE SEQUENCE [LARGE SCALE GENOMIC DNA]</scope>
    <source>
        <strain evidence="2 3">FD-317 M1</strain>
    </source>
</reference>
<dbReference type="EMBL" id="KN834786">
    <property type="protein sequence ID" value="KIK58281.1"/>
    <property type="molecule type" value="Genomic_DNA"/>
</dbReference>
<accession>A0A0D0BSE8</accession>
<protein>
    <submittedName>
        <fullName evidence="2">Uncharacterized protein</fullName>
    </submittedName>
</protein>
<dbReference type="HOGENOM" id="CLU_476536_0_0_1"/>
<organism evidence="2 3">
    <name type="scientific">Collybiopsis luxurians FD-317 M1</name>
    <dbReference type="NCBI Taxonomy" id="944289"/>
    <lineage>
        <taxon>Eukaryota</taxon>
        <taxon>Fungi</taxon>
        <taxon>Dikarya</taxon>
        <taxon>Basidiomycota</taxon>
        <taxon>Agaricomycotina</taxon>
        <taxon>Agaricomycetes</taxon>
        <taxon>Agaricomycetidae</taxon>
        <taxon>Agaricales</taxon>
        <taxon>Marasmiineae</taxon>
        <taxon>Omphalotaceae</taxon>
        <taxon>Collybiopsis</taxon>
        <taxon>Collybiopsis luxurians</taxon>
    </lineage>
</organism>
<feature type="coiled-coil region" evidence="1">
    <location>
        <begin position="28"/>
        <end position="55"/>
    </location>
</feature>
<dbReference type="AlphaFoldDB" id="A0A0D0BSE8"/>
<proteinExistence type="predicted"/>
<evidence type="ECO:0000256" key="1">
    <source>
        <dbReference type="SAM" id="Coils"/>
    </source>
</evidence>
<evidence type="ECO:0000313" key="3">
    <source>
        <dbReference type="Proteomes" id="UP000053593"/>
    </source>
</evidence>
<dbReference type="OrthoDB" id="2691851at2759"/>
<sequence length="572" mass="64087">MSIVVVRKKMVLFVELALLSMLRTSLSYKQLLEKLEESDKDKAALRTRIHNLEQDLKAAWEKVSQFNNLAVEDDSRPYNYSPAGIDLAVLIYELGGKQVLHALHKAPSTAFPSLTFLSDHRHMKTHLKLSVGKVTVQDVLANIEMVWKDIEPMARPTCVALSQDEIASDPRFCWIPDTDEIGGVCEHASKELQTVKMGADLTVVQELQEAVKEGWVHIAQEVSVLAFSRQSETDYGAKPAVMLLTYLQDVLWAIKLICTVANLCSIDDSQFNPSEVHTFRALSLLGNMFSALVLPFIDPILLLSEQIIFLSKFAHIACKLYAIHGSAFMPHQLYGDLMVMVCAVAWQVAWMIRQHNPNVDANDLRLCMSRSMWVQEILQQYPHLKVVTEHLKMTHTSDVDHLTPSQWQGDLRVANCNLQACWEKGMEAAEKSLAATGCPTSFKKDFWDSPGRTLVCPDGKRFPGLSKDFDCSLSDNEEVTDGFLPESQEGLDNTSIEGIRKSLFSFDAQGVYDAEVKKGEEETSAPASQWIKIHNGSKEVLAHKKPSFASICTRCLILTHHRAMIILCVSDI</sequence>
<name>A0A0D0BSE8_9AGAR</name>
<keyword evidence="1" id="KW-0175">Coiled coil</keyword>
<gene>
    <name evidence="2" type="ORF">GYMLUDRAFT_246302</name>
</gene>